<evidence type="ECO:0000313" key="1">
    <source>
        <dbReference type="EMBL" id="KAI4333430.1"/>
    </source>
</evidence>
<accession>A0ACB9NAK5</accession>
<organism evidence="1 2">
    <name type="scientific">Bauhinia variegata</name>
    <name type="common">Purple orchid tree</name>
    <name type="synonym">Phanera variegata</name>
    <dbReference type="NCBI Taxonomy" id="167791"/>
    <lineage>
        <taxon>Eukaryota</taxon>
        <taxon>Viridiplantae</taxon>
        <taxon>Streptophyta</taxon>
        <taxon>Embryophyta</taxon>
        <taxon>Tracheophyta</taxon>
        <taxon>Spermatophyta</taxon>
        <taxon>Magnoliopsida</taxon>
        <taxon>eudicotyledons</taxon>
        <taxon>Gunneridae</taxon>
        <taxon>Pentapetalae</taxon>
        <taxon>rosids</taxon>
        <taxon>fabids</taxon>
        <taxon>Fabales</taxon>
        <taxon>Fabaceae</taxon>
        <taxon>Cercidoideae</taxon>
        <taxon>Cercideae</taxon>
        <taxon>Bauhiniinae</taxon>
        <taxon>Bauhinia</taxon>
    </lineage>
</organism>
<keyword evidence="2" id="KW-1185">Reference proteome</keyword>
<reference evidence="1 2" key="1">
    <citation type="journal article" date="2022" name="DNA Res.">
        <title>Chromosomal-level genome assembly of the orchid tree Bauhinia variegata (Leguminosae; Cercidoideae) supports the allotetraploid origin hypothesis of Bauhinia.</title>
        <authorList>
            <person name="Zhong Y."/>
            <person name="Chen Y."/>
            <person name="Zheng D."/>
            <person name="Pang J."/>
            <person name="Liu Y."/>
            <person name="Luo S."/>
            <person name="Meng S."/>
            <person name="Qian L."/>
            <person name="Wei D."/>
            <person name="Dai S."/>
            <person name="Zhou R."/>
        </authorList>
    </citation>
    <scope>NUCLEOTIDE SEQUENCE [LARGE SCALE GENOMIC DNA]</scope>
    <source>
        <strain evidence="1">BV-YZ2020</strain>
    </source>
</reference>
<dbReference type="Proteomes" id="UP000828941">
    <property type="component" value="Chromosome 7"/>
</dbReference>
<protein>
    <submittedName>
        <fullName evidence="1">Uncharacterized protein</fullName>
    </submittedName>
</protein>
<dbReference type="EMBL" id="CM039432">
    <property type="protein sequence ID" value="KAI4333430.1"/>
    <property type="molecule type" value="Genomic_DNA"/>
</dbReference>
<comment type="caution">
    <text evidence="1">The sequence shown here is derived from an EMBL/GenBank/DDBJ whole genome shotgun (WGS) entry which is preliminary data.</text>
</comment>
<name>A0ACB9NAK5_BAUVA</name>
<proteinExistence type="predicted"/>
<sequence length="105" mass="12522">MRDIMLNELHKSGENDVWEGRNFGHFPEFNTRENVQNLEGAQKSDLGRVKLSSHTRIVQLRAHWNGRKHLLRTIRKENKSSMCKTFLSICRIEMEESNRRDEERN</sequence>
<gene>
    <name evidence="1" type="ORF">L6164_018247</name>
</gene>
<evidence type="ECO:0000313" key="2">
    <source>
        <dbReference type="Proteomes" id="UP000828941"/>
    </source>
</evidence>